<dbReference type="Gene3D" id="3.40.50.1820">
    <property type="entry name" value="alpha/beta hydrolase"/>
    <property type="match status" value="1"/>
</dbReference>
<protein>
    <submittedName>
        <fullName evidence="2">2-succinyl-6-hydroxy-2, 4-cyclohexadiene-1-carboxylate synthase</fullName>
    </submittedName>
</protein>
<dbReference type="EMBL" id="JAANXD010000004">
    <property type="protein sequence ID" value="MBS1257060.1"/>
    <property type="molecule type" value="Genomic_DNA"/>
</dbReference>
<dbReference type="InterPro" id="IPR000073">
    <property type="entry name" value="AB_hydrolase_1"/>
</dbReference>
<reference evidence="2" key="1">
    <citation type="journal article" date="2021" name="ISME J.">
        <title>Fine-scale metabolic discontinuity in a stratified prokaryote microbiome of a Red Sea deep halocline.</title>
        <authorList>
            <person name="Michoud G."/>
            <person name="Ngugi D.K."/>
            <person name="Barozzi A."/>
            <person name="Merlino G."/>
            <person name="Calleja M.L."/>
            <person name="Delgado-Huertas A."/>
            <person name="Moran X.A.G."/>
            <person name="Daffonchio D."/>
        </authorList>
    </citation>
    <scope>NUCLEOTIDE SEQUENCE</scope>
    <source>
        <strain evidence="2">SuakinDeep_MAG55_1</strain>
    </source>
</reference>
<accession>A0A941VYM5</accession>
<sequence>MIFKEGSEFNYIRHNEISSGGMTLLFLHGLGDCGLCFQEVFEDRRFDKSNIIIPDLIGYGKSSESADGDYRFEAHIEKLWKIITDLEIRDLIIIGHSMGGDIATFLCASDRKNVIKKFVNIEGNITQFDLFISREAVKAAEEGNFTHWFYDEFMTSKVIDDWGQKYPSCRRYHSSLRDCRPEAFLANARELFNKNTELQGKHKSETGRIYCSLSIPKVFCYGTESVSSGTIDFLKENNLEYQAFDDAFHWLMIDKAREFYSFLYEFISN</sequence>
<dbReference type="InterPro" id="IPR050266">
    <property type="entry name" value="AB_hydrolase_sf"/>
</dbReference>
<dbReference type="Pfam" id="PF00561">
    <property type="entry name" value="Abhydrolase_1"/>
    <property type="match status" value="1"/>
</dbReference>
<dbReference type="PANTHER" id="PTHR43798:SF28">
    <property type="entry name" value="AB HYDROLASE-1 DOMAIN-CONTAINING PROTEIN"/>
    <property type="match status" value="1"/>
</dbReference>
<comment type="caution">
    <text evidence="2">The sequence shown here is derived from an EMBL/GenBank/DDBJ whole genome shotgun (WGS) entry which is preliminary data.</text>
</comment>
<evidence type="ECO:0000313" key="2">
    <source>
        <dbReference type="EMBL" id="MBS1257060.1"/>
    </source>
</evidence>
<feature type="domain" description="AB hydrolase-1" evidence="1">
    <location>
        <begin position="23"/>
        <end position="125"/>
    </location>
</feature>
<dbReference type="PANTHER" id="PTHR43798">
    <property type="entry name" value="MONOACYLGLYCEROL LIPASE"/>
    <property type="match status" value="1"/>
</dbReference>
<dbReference type="GO" id="GO:0016020">
    <property type="term" value="C:membrane"/>
    <property type="evidence" value="ECO:0007669"/>
    <property type="project" value="TreeGrafter"/>
</dbReference>
<dbReference type="SUPFAM" id="SSF53474">
    <property type="entry name" value="alpha/beta-Hydrolases"/>
    <property type="match status" value="1"/>
</dbReference>
<organism evidence="2 3">
    <name type="scientific">Candidatus Scalindua arabica</name>
    <dbReference type="NCBI Taxonomy" id="1127984"/>
    <lineage>
        <taxon>Bacteria</taxon>
        <taxon>Pseudomonadati</taxon>
        <taxon>Planctomycetota</taxon>
        <taxon>Candidatus Brocadiia</taxon>
        <taxon>Candidatus Brocadiales</taxon>
        <taxon>Candidatus Scalinduaceae</taxon>
        <taxon>Candidatus Scalindua</taxon>
    </lineage>
</organism>
<dbReference type="Proteomes" id="UP000722750">
    <property type="component" value="Unassembled WGS sequence"/>
</dbReference>
<dbReference type="PRINTS" id="PR00111">
    <property type="entry name" value="ABHYDROLASE"/>
</dbReference>
<name>A0A941VYM5_9BACT</name>
<dbReference type="AlphaFoldDB" id="A0A941VYM5"/>
<gene>
    <name evidence="2" type="ORF">MAG551_00095</name>
</gene>
<evidence type="ECO:0000259" key="1">
    <source>
        <dbReference type="Pfam" id="PF00561"/>
    </source>
</evidence>
<evidence type="ECO:0000313" key="3">
    <source>
        <dbReference type="Proteomes" id="UP000722750"/>
    </source>
</evidence>
<dbReference type="InterPro" id="IPR029058">
    <property type="entry name" value="AB_hydrolase_fold"/>
</dbReference>
<proteinExistence type="predicted"/>